<feature type="compositionally biased region" description="Acidic residues" evidence="1">
    <location>
        <begin position="315"/>
        <end position="324"/>
    </location>
</feature>
<comment type="caution">
    <text evidence="2">The sequence shown here is derived from an EMBL/GenBank/DDBJ whole genome shotgun (WGS) entry which is preliminary data.</text>
</comment>
<evidence type="ECO:0000256" key="1">
    <source>
        <dbReference type="SAM" id="MobiDB-lite"/>
    </source>
</evidence>
<dbReference type="AlphaFoldDB" id="A0ABD3IEC9"/>
<dbReference type="InterPro" id="IPR006734">
    <property type="entry name" value="PLATZ"/>
</dbReference>
<keyword evidence="3" id="KW-1185">Reference proteome</keyword>
<evidence type="ECO:0000313" key="2">
    <source>
        <dbReference type="EMBL" id="KAL3700616.1"/>
    </source>
</evidence>
<reference evidence="2 3" key="1">
    <citation type="submission" date="2024-09" db="EMBL/GenBank/DDBJ databases">
        <title>Chromosome-scale assembly of Riccia sorocarpa.</title>
        <authorList>
            <person name="Paukszto L."/>
        </authorList>
    </citation>
    <scope>NUCLEOTIDE SEQUENCE [LARGE SCALE GENOMIC DNA]</scope>
    <source>
        <strain evidence="2">LP-2024</strain>
        <tissue evidence="2">Aerial parts of the thallus</tissue>
    </source>
</reference>
<dbReference type="Proteomes" id="UP001633002">
    <property type="component" value="Unassembled WGS sequence"/>
</dbReference>
<sequence>MPTWCPSIGSCWFLPSDQKEVHVASNESYGRPGFFFRRASLSRGRSSCRDPGCDYLAATLGLASADHSAQLRPFTGEVKLAIVSAPLRNSSGSSKTRRILKNMIAPAVNAQSSLNYYDESDLYPRWLVPLLRTPFFQSCPLHGGLGKSECNMYCLDCTGDALCSACTTHHREHYVVQVRRSSYHDVIRVNELQKVLDVTGIQTYVINSAKVVFLNERPQPKPAKGVTYKCETCDRSLVDPTRFCSLGCKLAGIRRCPDMSFMLNSLPRGTNAGAYMSSGELEEISSSFSRREKPRKSSSNSTSLPALSTANESEVTAENEVFTDDSEHASKRQSTLPGVSLPHVHSLHSDMYPRTPPAPTTFRTSKRRKCIPHRAPIV</sequence>
<evidence type="ECO:0000313" key="3">
    <source>
        <dbReference type="Proteomes" id="UP001633002"/>
    </source>
</evidence>
<dbReference type="Pfam" id="PF04640">
    <property type="entry name" value="PLATZ"/>
    <property type="match status" value="1"/>
</dbReference>
<dbReference type="EMBL" id="JBJQOH010000001">
    <property type="protein sequence ID" value="KAL3700616.1"/>
    <property type="molecule type" value="Genomic_DNA"/>
</dbReference>
<dbReference type="PANTHER" id="PTHR31065">
    <property type="entry name" value="PLATZ TRANSCRIPTION FACTOR FAMILY PROTEIN"/>
    <property type="match status" value="1"/>
</dbReference>
<accession>A0ABD3IEC9</accession>
<name>A0ABD3IEC9_9MARC</name>
<organism evidence="2 3">
    <name type="scientific">Riccia sorocarpa</name>
    <dbReference type="NCBI Taxonomy" id="122646"/>
    <lineage>
        <taxon>Eukaryota</taxon>
        <taxon>Viridiplantae</taxon>
        <taxon>Streptophyta</taxon>
        <taxon>Embryophyta</taxon>
        <taxon>Marchantiophyta</taxon>
        <taxon>Marchantiopsida</taxon>
        <taxon>Marchantiidae</taxon>
        <taxon>Marchantiales</taxon>
        <taxon>Ricciaceae</taxon>
        <taxon>Riccia</taxon>
    </lineage>
</organism>
<feature type="region of interest" description="Disordered" evidence="1">
    <location>
        <begin position="285"/>
        <end position="378"/>
    </location>
</feature>
<gene>
    <name evidence="2" type="ORF">R1sor_018638</name>
</gene>
<proteinExistence type="predicted"/>
<feature type="compositionally biased region" description="Low complexity" evidence="1">
    <location>
        <begin position="297"/>
        <end position="310"/>
    </location>
</feature>
<protein>
    <recommendedName>
        <fullName evidence="4">PLATZ transcription factor family protein</fullName>
    </recommendedName>
</protein>
<evidence type="ECO:0008006" key="4">
    <source>
        <dbReference type="Google" id="ProtNLM"/>
    </source>
</evidence>
<dbReference type="PANTHER" id="PTHR31065:SF35">
    <property type="entry name" value="PLATZ TRANSCRIPTION FACTOR FAMILY PROTEIN"/>
    <property type="match status" value="1"/>
</dbReference>